<geneLocation type="plasmid" evidence="1 2">
    <name>pASTE61-200</name>
</geneLocation>
<evidence type="ECO:0000313" key="2">
    <source>
        <dbReference type="Proteomes" id="UP000056750"/>
    </source>
</evidence>
<dbReference type="EMBL" id="CP013927">
    <property type="protein sequence ID" value="AMJ76615.1"/>
    <property type="molecule type" value="Genomic_DNA"/>
</dbReference>
<organism evidence="1 2">
    <name type="scientific">Alteromonas stellipolaris</name>
    <dbReference type="NCBI Taxonomy" id="233316"/>
    <lineage>
        <taxon>Bacteria</taxon>
        <taxon>Pseudomonadati</taxon>
        <taxon>Pseudomonadota</taxon>
        <taxon>Gammaproteobacteria</taxon>
        <taxon>Alteromonadales</taxon>
        <taxon>Alteromonadaceae</taxon>
        <taxon>Alteromonas/Salinimonas group</taxon>
        <taxon>Alteromonas</taxon>
    </lineage>
</organism>
<gene>
    <name evidence="1" type="ORF">AVL57_00265</name>
</gene>
<sequence>MIKSDNFLPHYCAYPLQPEMVRELGERMRNEEDCLTETGHAFTAEYLSRCVQAHNEYLAIVTRLFGCKPVPMPTYKK</sequence>
<proteinExistence type="predicted"/>
<evidence type="ECO:0000313" key="1">
    <source>
        <dbReference type="EMBL" id="AMJ76615.1"/>
    </source>
</evidence>
<reference evidence="1 2" key="1">
    <citation type="submission" date="2015-12" db="EMBL/GenBank/DDBJ databases">
        <title>Intraspecies pangenome expansion in the marine bacterium Alteromonas.</title>
        <authorList>
            <person name="Lopez-Perez M."/>
            <person name="Rodriguez-Valera F."/>
        </authorList>
    </citation>
    <scope>NUCLEOTIDE SEQUENCE [LARGE SCALE GENOMIC DNA]</scope>
    <source>
        <strain evidence="1 2">LMG 21861</strain>
        <plasmid evidence="1 2">pASTE61-200</plasmid>
    </source>
</reference>
<name>A0ABM5YQ78_9ALTE</name>
<keyword evidence="1" id="KW-0614">Plasmid</keyword>
<keyword evidence="2" id="KW-1185">Reference proteome</keyword>
<protein>
    <submittedName>
        <fullName evidence="1">Uncharacterized protein</fullName>
    </submittedName>
</protein>
<accession>A0ABM5YQ78</accession>
<dbReference type="Proteomes" id="UP000056750">
    <property type="component" value="Plasmid pASTE61-200"/>
</dbReference>